<keyword evidence="4" id="KW-1185">Reference proteome</keyword>
<name>A0A5N1IRA1_9BACT</name>
<gene>
    <name evidence="3" type="ORF">F0P94_11850</name>
</gene>
<dbReference type="AlphaFoldDB" id="A0A5N1IRA1"/>
<evidence type="ECO:0000259" key="2">
    <source>
        <dbReference type="Pfam" id="PF18962"/>
    </source>
</evidence>
<dbReference type="EMBL" id="VTWT01000006">
    <property type="protein sequence ID" value="KAA9332695.1"/>
    <property type="molecule type" value="Genomic_DNA"/>
</dbReference>
<reference evidence="3 4" key="1">
    <citation type="submission" date="2019-09" db="EMBL/GenBank/DDBJ databases">
        <title>Genome sequence of Adhaeribacter sp. M2.</title>
        <authorList>
            <person name="Srinivasan S."/>
        </authorList>
    </citation>
    <scope>NUCLEOTIDE SEQUENCE [LARGE SCALE GENOMIC DNA]</scope>
    <source>
        <strain evidence="3 4">M2</strain>
    </source>
</reference>
<dbReference type="InterPro" id="IPR026444">
    <property type="entry name" value="Secre_tail"/>
</dbReference>
<evidence type="ECO:0000256" key="1">
    <source>
        <dbReference type="SAM" id="SignalP"/>
    </source>
</evidence>
<proteinExistence type="predicted"/>
<sequence>MKRKLLPILALLFCLFTSPAFAQSGTPCPAGCDTDPLCVMEDNCFRFEYYGAVDQGNGTTQIKFKIFNSSRYPFMHVMFELPGQNLPAVSPKLTYISRYKYSVQNVYDDSLIKFTGLNTSTYRYDQADVFRYIVDSATFHNGENSTIEVYAQAGTLVGAVTFNLEECDDMIIIPLPVELISFNGSASKEGIALNWETATEKDNAYFSIQHSTDGRNFESVGYVEGNGTSSTNHKYRFNHTQPAGGKNYYRLKQVDHDGKYAYSKVIVVESKGAPSLKLTVYPNPVTNGELNLKLDRAMNEHELATVDLHDLNGRLIATEVLKGSQTIQINTRKLNLKPGIYLVNLRNGNTTSHQKIVIQ</sequence>
<evidence type="ECO:0000313" key="4">
    <source>
        <dbReference type="Proteomes" id="UP000326570"/>
    </source>
</evidence>
<feature type="chain" id="PRO_5024817146" evidence="1">
    <location>
        <begin position="23"/>
        <end position="359"/>
    </location>
</feature>
<evidence type="ECO:0000313" key="3">
    <source>
        <dbReference type="EMBL" id="KAA9332695.1"/>
    </source>
</evidence>
<dbReference type="Proteomes" id="UP000326570">
    <property type="component" value="Unassembled WGS sequence"/>
</dbReference>
<dbReference type="InterPro" id="IPR013783">
    <property type="entry name" value="Ig-like_fold"/>
</dbReference>
<accession>A0A5N1IRA1</accession>
<dbReference type="Gene3D" id="2.60.40.10">
    <property type="entry name" value="Immunoglobulins"/>
    <property type="match status" value="1"/>
</dbReference>
<dbReference type="NCBIfam" id="TIGR04183">
    <property type="entry name" value="Por_Secre_tail"/>
    <property type="match status" value="1"/>
</dbReference>
<comment type="caution">
    <text evidence="3">The sequence shown here is derived from an EMBL/GenBank/DDBJ whole genome shotgun (WGS) entry which is preliminary data.</text>
</comment>
<dbReference type="RefSeq" id="WP_150904108.1">
    <property type="nucleotide sequence ID" value="NZ_VTWT01000006.1"/>
</dbReference>
<keyword evidence="1" id="KW-0732">Signal</keyword>
<feature type="domain" description="Secretion system C-terminal sorting" evidence="2">
    <location>
        <begin position="280"/>
        <end position="358"/>
    </location>
</feature>
<dbReference type="Pfam" id="PF18962">
    <property type="entry name" value="Por_Secre_tail"/>
    <property type="match status" value="1"/>
</dbReference>
<organism evidence="3 4">
    <name type="scientific">Adhaeribacter soli</name>
    <dbReference type="NCBI Taxonomy" id="2607655"/>
    <lineage>
        <taxon>Bacteria</taxon>
        <taxon>Pseudomonadati</taxon>
        <taxon>Bacteroidota</taxon>
        <taxon>Cytophagia</taxon>
        <taxon>Cytophagales</taxon>
        <taxon>Hymenobacteraceae</taxon>
        <taxon>Adhaeribacter</taxon>
    </lineage>
</organism>
<feature type="signal peptide" evidence="1">
    <location>
        <begin position="1"/>
        <end position="22"/>
    </location>
</feature>
<protein>
    <submittedName>
        <fullName evidence="3">T9SS type A sorting domain-containing protein</fullName>
    </submittedName>
</protein>